<keyword evidence="4" id="KW-1185">Reference proteome</keyword>
<feature type="compositionally biased region" description="Polar residues" evidence="1">
    <location>
        <begin position="1"/>
        <end position="16"/>
    </location>
</feature>
<dbReference type="AlphaFoldDB" id="A0A6A4C0P8"/>
<feature type="compositionally biased region" description="Low complexity" evidence="1">
    <location>
        <begin position="45"/>
        <end position="59"/>
    </location>
</feature>
<feature type="region of interest" description="Disordered" evidence="1">
    <location>
        <begin position="432"/>
        <end position="453"/>
    </location>
</feature>
<proteinExistence type="predicted"/>
<feature type="region of interest" description="Disordered" evidence="1">
    <location>
        <begin position="1"/>
        <end position="206"/>
    </location>
</feature>
<feature type="compositionally biased region" description="Low complexity" evidence="1">
    <location>
        <begin position="22"/>
        <end position="33"/>
    </location>
</feature>
<dbReference type="EMBL" id="QXFT01003695">
    <property type="protein sequence ID" value="KAE9283421.1"/>
    <property type="molecule type" value="Genomic_DNA"/>
</dbReference>
<dbReference type="Pfam" id="PF03732">
    <property type="entry name" value="Retrotrans_gag"/>
    <property type="match status" value="1"/>
</dbReference>
<accession>A0A6A4C0P8</accession>
<evidence type="ECO:0000313" key="4">
    <source>
        <dbReference type="Proteomes" id="UP000434957"/>
    </source>
</evidence>
<dbReference type="Proteomes" id="UP000434957">
    <property type="component" value="Unassembled WGS sequence"/>
</dbReference>
<feature type="compositionally biased region" description="Acidic residues" evidence="1">
    <location>
        <begin position="144"/>
        <end position="186"/>
    </location>
</feature>
<protein>
    <recommendedName>
        <fullName evidence="2">Retrotransposon gag domain-containing protein</fullName>
    </recommendedName>
</protein>
<evidence type="ECO:0000259" key="2">
    <source>
        <dbReference type="Pfam" id="PF03732"/>
    </source>
</evidence>
<feature type="domain" description="Retrotransposon gag" evidence="2">
    <location>
        <begin position="264"/>
        <end position="341"/>
    </location>
</feature>
<name>A0A6A4C0P8_9STRA</name>
<comment type="caution">
    <text evidence="3">The sequence shown here is derived from an EMBL/GenBank/DDBJ whole genome shotgun (WGS) entry which is preliminary data.</text>
</comment>
<feature type="compositionally biased region" description="Basic and acidic residues" evidence="1">
    <location>
        <begin position="114"/>
        <end position="132"/>
    </location>
</feature>
<organism evidence="3 4">
    <name type="scientific">Phytophthora rubi</name>
    <dbReference type="NCBI Taxonomy" id="129364"/>
    <lineage>
        <taxon>Eukaryota</taxon>
        <taxon>Sar</taxon>
        <taxon>Stramenopiles</taxon>
        <taxon>Oomycota</taxon>
        <taxon>Peronosporomycetes</taxon>
        <taxon>Peronosporales</taxon>
        <taxon>Peronosporaceae</taxon>
        <taxon>Phytophthora</taxon>
    </lineage>
</organism>
<gene>
    <name evidence="3" type="ORF">PR003_g27133</name>
</gene>
<dbReference type="InterPro" id="IPR005162">
    <property type="entry name" value="Retrotrans_gag_dom"/>
</dbReference>
<evidence type="ECO:0000313" key="3">
    <source>
        <dbReference type="EMBL" id="KAE9283421.1"/>
    </source>
</evidence>
<reference evidence="3 4" key="1">
    <citation type="submission" date="2018-08" db="EMBL/GenBank/DDBJ databases">
        <title>Genomic investigation of the strawberry pathogen Phytophthora fragariae indicates pathogenicity is determined by transcriptional variation in three key races.</title>
        <authorList>
            <person name="Adams T.M."/>
            <person name="Armitage A.D."/>
            <person name="Sobczyk M.K."/>
            <person name="Bates H.J."/>
            <person name="Dunwell J.M."/>
            <person name="Nellist C.F."/>
            <person name="Harrison R.J."/>
        </authorList>
    </citation>
    <scope>NUCLEOTIDE SEQUENCE [LARGE SCALE GENOMIC DNA]</scope>
    <source>
        <strain evidence="3 4">SCRP333</strain>
    </source>
</reference>
<evidence type="ECO:0000256" key="1">
    <source>
        <dbReference type="SAM" id="MobiDB-lite"/>
    </source>
</evidence>
<sequence length="499" mass="54314">MATRTSPRLATRTSPRLATRASTTGSSKTSVTTRPARSPKSTHGAQQASRQQVSRRVVVTPAHGARQASRQQASRHVVVSPAHPNDVATREEATVVADVQVPAAQSSNQAQLGHRSDPDLDRDSSRVDESAVRADSSGNGGIDGGDEGDDEGNDDGGDDSDMDGGDPDDNDDIGVELTEQGEEYAEESVGNSNGLDGIVRSLQPGGKPNLKQINVGLFSGRIEPREFDSKVRTWWAEFNSQLLGAQLRDNHRWNEIIKCSFLQASLTEDAAKWFNRLWSKSPHMTLKSAGQRLIRQYSTKIDEEEIRDRIKACTKQPSESYEMYSQKLQNMADSLPGGVQKRTNGKAALSVFVRTACPSRTEQLEYWVLTQKGQNKPAHLLDSLVELLGQLDKTDGVEVSLPTEFAEAPQKRIKGPTGGAYAATAATATVVDRKRKGKHGEARQPSKYGPFAPPPWVNENTQCFKCKGRGHIGRDPTCPKYKATTPLGNAVMKATTEDV</sequence>